<evidence type="ECO:0000256" key="1">
    <source>
        <dbReference type="SAM" id="MobiDB-lite"/>
    </source>
</evidence>
<gene>
    <name evidence="2" type="ORF">CASFOL_042881</name>
</gene>
<evidence type="ECO:0000313" key="3">
    <source>
        <dbReference type="Proteomes" id="UP001632038"/>
    </source>
</evidence>
<dbReference type="EMBL" id="JAVIJP010000161">
    <property type="protein sequence ID" value="KAL3613258.1"/>
    <property type="molecule type" value="Genomic_DNA"/>
</dbReference>
<feature type="region of interest" description="Disordered" evidence="1">
    <location>
        <begin position="1"/>
        <end position="108"/>
    </location>
</feature>
<feature type="region of interest" description="Disordered" evidence="1">
    <location>
        <begin position="160"/>
        <end position="179"/>
    </location>
</feature>
<proteinExistence type="predicted"/>
<organism evidence="2 3">
    <name type="scientific">Castilleja foliolosa</name>
    <dbReference type="NCBI Taxonomy" id="1961234"/>
    <lineage>
        <taxon>Eukaryota</taxon>
        <taxon>Viridiplantae</taxon>
        <taxon>Streptophyta</taxon>
        <taxon>Embryophyta</taxon>
        <taxon>Tracheophyta</taxon>
        <taxon>Spermatophyta</taxon>
        <taxon>Magnoliopsida</taxon>
        <taxon>eudicotyledons</taxon>
        <taxon>Gunneridae</taxon>
        <taxon>Pentapetalae</taxon>
        <taxon>asterids</taxon>
        <taxon>lamiids</taxon>
        <taxon>Lamiales</taxon>
        <taxon>Orobanchaceae</taxon>
        <taxon>Pedicularideae</taxon>
        <taxon>Castillejinae</taxon>
        <taxon>Castilleja</taxon>
    </lineage>
</organism>
<comment type="caution">
    <text evidence="2">The sequence shown here is derived from an EMBL/GenBank/DDBJ whole genome shotgun (WGS) entry which is preliminary data.</text>
</comment>
<keyword evidence="3" id="KW-1185">Reference proteome</keyword>
<feature type="compositionally biased region" description="Basic residues" evidence="1">
    <location>
        <begin position="97"/>
        <end position="108"/>
    </location>
</feature>
<accession>A0ABD3B7D2</accession>
<evidence type="ECO:0000313" key="2">
    <source>
        <dbReference type="EMBL" id="KAL3613258.1"/>
    </source>
</evidence>
<protein>
    <submittedName>
        <fullName evidence="2">Uncharacterized protein</fullName>
    </submittedName>
</protein>
<dbReference type="AlphaFoldDB" id="A0ABD3B7D2"/>
<feature type="compositionally biased region" description="Basic residues" evidence="1">
    <location>
        <begin position="57"/>
        <end position="69"/>
    </location>
</feature>
<reference evidence="3" key="1">
    <citation type="journal article" date="2024" name="IScience">
        <title>Strigolactones Initiate the Formation of Haustorium-like Structures in Castilleja.</title>
        <authorList>
            <person name="Buerger M."/>
            <person name="Peterson D."/>
            <person name="Chory J."/>
        </authorList>
    </citation>
    <scope>NUCLEOTIDE SEQUENCE [LARGE SCALE GENOMIC DNA]</scope>
</reference>
<dbReference type="Proteomes" id="UP001632038">
    <property type="component" value="Unassembled WGS sequence"/>
</dbReference>
<name>A0ABD3B7D2_9LAMI</name>
<sequence>MVGQEDDETLKVTTNVVFDPPEKAGENDGTAPDTVLDTREGKQNICTSIVDEQPRKAALKKPSVSKKAAKAPETVLDSREGEQITCTSNVDEQPKKAPLKKPSVSKKTAKGIVIQEPAVVKAKTTGANSKAGAPDKGKTIVVEDKIVRGGKRRKADVKIPKDLTPRRTKSVLGECSSKK</sequence>